<feature type="transmembrane region" description="Helical" evidence="2">
    <location>
        <begin position="21"/>
        <end position="43"/>
    </location>
</feature>
<name>A0A5B9PGQ0_9BACT</name>
<protein>
    <submittedName>
        <fullName evidence="3">Uncharacterized protein</fullName>
    </submittedName>
</protein>
<dbReference type="Proteomes" id="UP000322214">
    <property type="component" value="Chromosome"/>
</dbReference>
<keyword evidence="2" id="KW-0472">Membrane</keyword>
<reference evidence="3 4" key="1">
    <citation type="submission" date="2019-08" db="EMBL/GenBank/DDBJ databases">
        <title>Deep-cultivation of Planctomycetes and their phenomic and genomic characterization uncovers novel biology.</title>
        <authorList>
            <person name="Wiegand S."/>
            <person name="Jogler M."/>
            <person name="Boedeker C."/>
            <person name="Pinto D."/>
            <person name="Vollmers J."/>
            <person name="Rivas-Marin E."/>
            <person name="Kohn T."/>
            <person name="Peeters S.H."/>
            <person name="Heuer A."/>
            <person name="Rast P."/>
            <person name="Oberbeckmann S."/>
            <person name="Bunk B."/>
            <person name="Jeske O."/>
            <person name="Meyerdierks A."/>
            <person name="Storesund J.E."/>
            <person name="Kallscheuer N."/>
            <person name="Luecker S."/>
            <person name="Lage O.M."/>
            <person name="Pohl T."/>
            <person name="Merkel B.J."/>
            <person name="Hornburger P."/>
            <person name="Mueller R.-W."/>
            <person name="Bruemmer F."/>
            <person name="Labrenz M."/>
            <person name="Spormann A.M."/>
            <person name="Op den Camp H."/>
            <person name="Overmann J."/>
            <person name="Amann R."/>
            <person name="Jetten M.S.M."/>
            <person name="Mascher T."/>
            <person name="Medema M.H."/>
            <person name="Devos D.P."/>
            <person name="Kaster A.-K."/>
            <person name="Ovreas L."/>
            <person name="Rohde M."/>
            <person name="Galperin M.Y."/>
            <person name="Jogler C."/>
        </authorList>
    </citation>
    <scope>NUCLEOTIDE SEQUENCE [LARGE SCALE GENOMIC DNA]</scope>
    <source>
        <strain evidence="3 4">FC18</strain>
    </source>
</reference>
<keyword evidence="2" id="KW-0812">Transmembrane</keyword>
<feature type="coiled-coil region" evidence="1">
    <location>
        <begin position="60"/>
        <end position="94"/>
    </location>
</feature>
<evidence type="ECO:0000313" key="3">
    <source>
        <dbReference type="EMBL" id="QEG21933.1"/>
    </source>
</evidence>
<gene>
    <name evidence="3" type="ORF">MFFC18_17940</name>
</gene>
<evidence type="ECO:0000313" key="4">
    <source>
        <dbReference type="Proteomes" id="UP000322214"/>
    </source>
</evidence>
<keyword evidence="1" id="KW-0175">Coiled coil</keyword>
<proteinExistence type="predicted"/>
<keyword evidence="2" id="KW-1133">Transmembrane helix</keyword>
<dbReference type="OrthoDB" id="259658at2"/>
<sequence length="266" mass="29767">MPQNNDRRPPTLMENVHTVNSAVRTVLMMAVAGVVGFGGWMGYSEYIVPGIEGKQAKQDLAALRLKFDQQELDLKEATIENDKLKVSMDLLKIDRRVAQLTVNKKGVDENGQKFLEVTFSEVDKNGNVIGSSREFTLLGDTFFVDCWVAQFEDQYVEQADPLRSASIFTFKRIYGDDMKPSEGFSLDDFSKPSGIYAQSEASEFAKQIWEDFGNVCNDLNRQSELGIRAAHGQANHLPPREGQTYEITIRSSGAVSLVPLREKDSL</sequence>
<accession>A0A5B9PGQ0</accession>
<evidence type="ECO:0000256" key="2">
    <source>
        <dbReference type="SAM" id="Phobius"/>
    </source>
</evidence>
<organism evidence="3 4">
    <name type="scientific">Mariniblastus fucicola</name>
    <dbReference type="NCBI Taxonomy" id="980251"/>
    <lineage>
        <taxon>Bacteria</taxon>
        <taxon>Pseudomonadati</taxon>
        <taxon>Planctomycetota</taxon>
        <taxon>Planctomycetia</taxon>
        <taxon>Pirellulales</taxon>
        <taxon>Pirellulaceae</taxon>
        <taxon>Mariniblastus</taxon>
    </lineage>
</organism>
<dbReference type="RefSeq" id="WP_148618717.1">
    <property type="nucleotide sequence ID" value="NZ_CP042912.1"/>
</dbReference>
<keyword evidence="4" id="KW-1185">Reference proteome</keyword>
<dbReference type="AlphaFoldDB" id="A0A5B9PGQ0"/>
<dbReference type="KEGG" id="mff:MFFC18_17940"/>
<dbReference type="EMBL" id="CP042912">
    <property type="protein sequence ID" value="QEG21933.1"/>
    <property type="molecule type" value="Genomic_DNA"/>
</dbReference>
<evidence type="ECO:0000256" key="1">
    <source>
        <dbReference type="SAM" id="Coils"/>
    </source>
</evidence>